<dbReference type="InterPro" id="IPR021352">
    <property type="entry name" value="DUF2971"/>
</dbReference>
<dbReference type="HOGENOM" id="CLU_050666_0_0_6"/>
<dbReference type="Proteomes" id="UP000002412">
    <property type="component" value="Chromosome"/>
</dbReference>
<gene>
    <name evidence="1" type="ordered locus">YpsIP31758_3714</name>
</gene>
<name>A0A0U1QWQ4_YERP3</name>
<dbReference type="AlphaFoldDB" id="A0A0U1QWQ4"/>
<accession>A0A0U1QWQ4</accession>
<organism evidence="1 2">
    <name type="scientific">Yersinia pseudotuberculosis serotype O:1b (strain IP 31758)</name>
    <dbReference type="NCBI Taxonomy" id="349747"/>
    <lineage>
        <taxon>Bacteria</taxon>
        <taxon>Pseudomonadati</taxon>
        <taxon>Pseudomonadota</taxon>
        <taxon>Gammaproteobacteria</taxon>
        <taxon>Enterobacterales</taxon>
        <taxon>Yersiniaceae</taxon>
        <taxon>Yersinia</taxon>
    </lineage>
</organism>
<evidence type="ECO:0000313" key="1">
    <source>
        <dbReference type="EMBL" id="ABS47029.1"/>
    </source>
</evidence>
<dbReference type="RefSeq" id="WP_012105791.1">
    <property type="nucleotide sequence ID" value="NC_009708.1"/>
</dbReference>
<protein>
    <recommendedName>
        <fullName evidence="3">DUF2971 domain-containing protein</fullName>
    </recommendedName>
</protein>
<evidence type="ECO:0000313" key="2">
    <source>
        <dbReference type="Proteomes" id="UP000002412"/>
    </source>
</evidence>
<proteinExistence type="predicted"/>
<sequence>MELNNEILVLPEILSASGFSLETHLFRYRNDNLIRNDDGSFEYGYGARELLESIIWHSCVGALNDPFEVYFQQNKNELYELTDEELFFYWSNSLEKNKFEQKIMSDFFSDNKDDIRSQLTSNIGSYIHIFKEIFRKHAAIACFTTCCDSRLMWGYYCSGLKGFCLIYNTERINRILPQVSKVIYSKERPTLGVMSYFIRKMRGESVFAIESFAKYKHEEWSHENEYRSFLMLDDENDIVSGGVSVQLNESCIDGVIIGEECNEQTKRAIIGYSKDKGIKVFHASADLDIFRVYIS</sequence>
<dbReference type="KEGG" id="ypi:YpsIP31758_3714"/>
<dbReference type="Pfam" id="PF11185">
    <property type="entry name" value="DUF2971"/>
    <property type="match status" value="1"/>
</dbReference>
<dbReference type="EMBL" id="CP000720">
    <property type="protein sequence ID" value="ABS47029.1"/>
    <property type="molecule type" value="Genomic_DNA"/>
</dbReference>
<reference evidence="1 2" key="1">
    <citation type="journal article" date="2007" name="PLoS Genet.">
        <title>The complete genome sequence of Yersinia pseudotuberculosis IP31758, the causative agent of Far East scarlet-like fever.</title>
        <authorList>
            <person name="Eppinger M."/>
            <person name="Rosovitz M.J."/>
            <person name="Fricke W.F."/>
            <person name="Rasko D.A."/>
            <person name="Kokorina G."/>
            <person name="Fayolle C."/>
            <person name="Lindler L.E."/>
            <person name="Carniel E."/>
            <person name="Ravel J."/>
        </authorList>
    </citation>
    <scope>NUCLEOTIDE SEQUENCE [LARGE SCALE GENOMIC DNA]</scope>
    <source>
        <strain evidence="1 2">IP 31758</strain>
    </source>
</reference>
<evidence type="ECO:0008006" key="3">
    <source>
        <dbReference type="Google" id="ProtNLM"/>
    </source>
</evidence>